<accession>W9DZZ9</accession>
<dbReference type="AlphaFoldDB" id="W9DZZ9"/>
<dbReference type="Proteomes" id="UP000019483">
    <property type="component" value="Unassembled WGS sequence"/>
</dbReference>
<comment type="caution">
    <text evidence="1">The sequence shown here is derived from an EMBL/GenBank/DDBJ whole genome shotgun (WGS) entry which is preliminary data.</text>
</comment>
<proteinExistence type="predicted"/>
<keyword evidence="2" id="KW-1185">Reference proteome</keyword>
<name>W9DZZ9_METTI</name>
<dbReference type="OrthoDB" id="134879at2157"/>
<dbReference type="EMBL" id="AZAJ01000001">
    <property type="protein sequence ID" value="ETA68941.1"/>
    <property type="molecule type" value="Genomic_DNA"/>
</dbReference>
<evidence type="ECO:0000313" key="1">
    <source>
        <dbReference type="EMBL" id="ETA68941.1"/>
    </source>
</evidence>
<gene>
    <name evidence="1" type="ORF">MettiDRAFT_2430</name>
</gene>
<organism evidence="1 2">
    <name type="scientific">Methanolobus tindarius DSM 2278</name>
    <dbReference type="NCBI Taxonomy" id="1090322"/>
    <lineage>
        <taxon>Archaea</taxon>
        <taxon>Methanobacteriati</taxon>
        <taxon>Methanobacteriota</taxon>
        <taxon>Stenosarchaea group</taxon>
        <taxon>Methanomicrobia</taxon>
        <taxon>Methanosarcinales</taxon>
        <taxon>Methanosarcinaceae</taxon>
        <taxon>Methanolobus</taxon>
    </lineage>
</organism>
<reference evidence="1 2" key="1">
    <citation type="submission" date="2013-08" db="EMBL/GenBank/DDBJ databases">
        <authorList>
            <consortium name="DOE Joint Genome Institute"/>
            <person name="Eisen J."/>
            <person name="Huntemann M."/>
            <person name="Han J."/>
            <person name="Chen A."/>
            <person name="Kyrpides N."/>
            <person name="Mavromatis K."/>
            <person name="Markowitz V."/>
            <person name="Palaniappan K."/>
            <person name="Ivanova N."/>
            <person name="Schaumberg A."/>
            <person name="Pati A."/>
            <person name="Liolios K."/>
            <person name="Nordberg H.P."/>
            <person name="Cantor M.N."/>
            <person name="Hua S.X."/>
            <person name="Woyke T."/>
        </authorList>
    </citation>
    <scope>NUCLEOTIDE SEQUENCE [LARGE SCALE GENOMIC DNA]</scope>
    <source>
        <strain evidence="1 2">DSM 2278</strain>
    </source>
</reference>
<sequence>MSIKGKTIWYMSVDPSGDKSRTCIDEGYATFDIDIHLMEELGGELQEFSMSFREHKKEEALKEIYQEFDRDFRGDLGREFKKLGKGLDSKEGFQKIVRLNKKVVDFTTRMKNLDELMKDFDEFERQEHFKKIIVDRLMTIESSRLMNWYDDVLRFMNEVEIGDMVIMPLKERGSFAVGKIKGEYEFKNIAPGIKHVRKARWKKRMIFSEDLYSRLPPMQNVFKLSTDAEALALKIIHEQWFIDRAE</sequence>
<protein>
    <submittedName>
        <fullName evidence="1">Uncharacterized protein</fullName>
    </submittedName>
</protein>
<dbReference type="STRING" id="1090322.MettiDRAFT_2430"/>
<evidence type="ECO:0000313" key="2">
    <source>
        <dbReference type="Proteomes" id="UP000019483"/>
    </source>
</evidence>
<dbReference type="RefSeq" id="WP_023846075.1">
    <property type="nucleotide sequence ID" value="NZ_AZAJ01000001.1"/>
</dbReference>